<evidence type="ECO:0000313" key="1">
    <source>
        <dbReference type="EMBL" id="KIK15558.1"/>
    </source>
</evidence>
<dbReference type="Proteomes" id="UP000054018">
    <property type="component" value="Unassembled WGS sequence"/>
</dbReference>
<reference evidence="1 2" key="1">
    <citation type="submission" date="2014-04" db="EMBL/GenBank/DDBJ databases">
        <authorList>
            <consortium name="DOE Joint Genome Institute"/>
            <person name="Kuo A."/>
            <person name="Kohler A."/>
            <person name="Costa M.D."/>
            <person name="Nagy L.G."/>
            <person name="Floudas D."/>
            <person name="Copeland A."/>
            <person name="Barry K.W."/>
            <person name="Cichocki N."/>
            <person name="Veneault-Fourrey C."/>
            <person name="LaButti K."/>
            <person name="Lindquist E.A."/>
            <person name="Lipzen A."/>
            <person name="Lundell T."/>
            <person name="Morin E."/>
            <person name="Murat C."/>
            <person name="Sun H."/>
            <person name="Tunlid A."/>
            <person name="Henrissat B."/>
            <person name="Grigoriev I.V."/>
            <person name="Hibbett D.S."/>
            <person name="Martin F."/>
            <person name="Nordberg H.P."/>
            <person name="Cantor M.N."/>
            <person name="Hua S.X."/>
        </authorList>
    </citation>
    <scope>NUCLEOTIDE SEQUENCE [LARGE SCALE GENOMIC DNA]</scope>
    <source>
        <strain evidence="1 2">441</strain>
    </source>
</reference>
<keyword evidence="2" id="KW-1185">Reference proteome</keyword>
<evidence type="ECO:0008006" key="3">
    <source>
        <dbReference type="Google" id="ProtNLM"/>
    </source>
</evidence>
<dbReference type="OrthoDB" id="2976051at2759"/>
<accession>A0A0C9Z6P7</accession>
<dbReference type="AlphaFoldDB" id="A0A0C9Z6P7"/>
<dbReference type="HOGENOM" id="CLU_2564715_0_0_1"/>
<gene>
    <name evidence="1" type="ORF">PISMIDRAFT_114996</name>
</gene>
<proteinExistence type="predicted"/>
<feature type="non-terminal residue" evidence="1">
    <location>
        <position position="1"/>
    </location>
</feature>
<dbReference type="STRING" id="765257.A0A0C9Z6P7"/>
<protein>
    <recommendedName>
        <fullName evidence="3">Ubiquitin-like protease family profile domain-containing protein</fullName>
    </recommendedName>
</protein>
<organism evidence="1 2">
    <name type="scientific">Pisolithus microcarpus 441</name>
    <dbReference type="NCBI Taxonomy" id="765257"/>
    <lineage>
        <taxon>Eukaryota</taxon>
        <taxon>Fungi</taxon>
        <taxon>Dikarya</taxon>
        <taxon>Basidiomycota</taxon>
        <taxon>Agaricomycotina</taxon>
        <taxon>Agaricomycetes</taxon>
        <taxon>Agaricomycetidae</taxon>
        <taxon>Boletales</taxon>
        <taxon>Sclerodermatineae</taxon>
        <taxon>Pisolithaceae</taxon>
        <taxon>Pisolithus</taxon>
    </lineage>
</organism>
<evidence type="ECO:0000313" key="2">
    <source>
        <dbReference type="Proteomes" id="UP000054018"/>
    </source>
</evidence>
<dbReference type="EMBL" id="KN833886">
    <property type="protein sequence ID" value="KIK15558.1"/>
    <property type="molecule type" value="Genomic_DNA"/>
</dbReference>
<name>A0A0C9Z6P7_9AGAM</name>
<sequence length="82" mass="9931">AIFSMHDLPRICYNATTDDTLWKMMSWTKYWEKLTWILPIHCPSPCGHWVMCTINIVSQHLLLFNSFAEERPWKQEIWVRSF</sequence>
<reference evidence="2" key="2">
    <citation type="submission" date="2015-01" db="EMBL/GenBank/DDBJ databases">
        <title>Evolutionary Origins and Diversification of the Mycorrhizal Mutualists.</title>
        <authorList>
            <consortium name="DOE Joint Genome Institute"/>
            <consortium name="Mycorrhizal Genomics Consortium"/>
            <person name="Kohler A."/>
            <person name="Kuo A."/>
            <person name="Nagy L.G."/>
            <person name="Floudas D."/>
            <person name="Copeland A."/>
            <person name="Barry K.W."/>
            <person name="Cichocki N."/>
            <person name="Veneault-Fourrey C."/>
            <person name="LaButti K."/>
            <person name="Lindquist E.A."/>
            <person name="Lipzen A."/>
            <person name="Lundell T."/>
            <person name="Morin E."/>
            <person name="Murat C."/>
            <person name="Riley R."/>
            <person name="Ohm R."/>
            <person name="Sun H."/>
            <person name="Tunlid A."/>
            <person name="Henrissat B."/>
            <person name="Grigoriev I.V."/>
            <person name="Hibbett D.S."/>
            <person name="Martin F."/>
        </authorList>
    </citation>
    <scope>NUCLEOTIDE SEQUENCE [LARGE SCALE GENOMIC DNA]</scope>
    <source>
        <strain evidence="2">441</strain>
    </source>
</reference>